<dbReference type="KEGG" id="fes:HER31_10865"/>
<protein>
    <submittedName>
        <fullName evidence="3">ParA family protein</fullName>
    </submittedName>
</protein>
<dbReference type="Pfam" id="PF13614">
    <property type="entry name" value="AAA_31"/>
    <property type="match status" value="1"/>
</dbReference>
<accession>A0A6H1UGJ6</accession>
<organism evidence="3 4">
    <name type="scientific">Ferrimonas lipolytica</name>
    <dbReference type="NCBI Taxonomy" id="2724191"/>
    <lineage>
        <taxon>Bacteria</taxon>
        <taxon>Pseudomonadati</taxon>
        <taxon>Pseudomonadota</taxon>
        <taxon>Gammaproteobacteria</taxon>
        <taxon>Alteromonadales</taxon>
        <taxon>Ferrimonadaceae</taxon>
        <taxon>Ferrimonas</taxon>
    </lineage>
</organism>
<gene>
    <name evidence="3" type="ORF">HER31_10865</name>
</gene>
<dbReference type="EMBL" id="CP051180">
    <property type="protein sequence ID" value="QIZ77336.1"/>
    <property type="molecule type" value="Genomic_DNA"/>
</dbReference>
<dbReference type="InterPro" id="IPR025669">
    <property type="entry name" value="AAA_dom"/>
</dbReference>
<evidence type="ECO:0000256" key="1">
    <source>
        <dbReference type="ARBA" id="ARBA00060876"/>
    </source>
</evidence>
<dbReference type="Proteomes" id="UP000501602">
    <property type="component" value="Chromosome"/>
</dbReference>
<comment type="similarity">
    <text evidence="1">To B.subtilis soj.</text>
</comment>
<dbReference type="InterPro" id="IPR050678">
    <property type="entry name" value="DNA_Partitioning_ATPase"/>
</dbReference>
<feature type="domain" description="AAA" evidence="2">
    <location>
        <begin position="1"/>
        <end position="174"/>
    </location>
</feature>
<proteinExistence type="predicted"/>
<sequence>MQVWTVVNQKGGVGKTTTVVSLAGLLVQQGKRVLMIDTDPQGSLGYYLGLDPEELPRSLYDLFYHHQAISTKLCQSVIVPTKVERLHLMPASSALATLDRSLGNKPGMGFVLSRVIESLKCRYDAIIIDCPPVLGVLMINALACCQHVIVPVQTEYLALKGLGRMVGTLERMGKSGKAIPPYTIVPTMFDRRTKASLLALSELARSYPERLWHSVIPVDTRLRDASLAHLPGPQFAGRSRGINAYNELLEGLLERGQNDGKHRPASG</sequence>
<dbReference type="AlphaFoldDB" id="A0A6H1UGJ6"/>
<dbReference type="InterPro" id="IPR027417">
    <property type="entry name" value="P-loop_NTPase"/>
</dbReference>
<evidence type="ECO:0000313" key="3">
    <source>
        <dbReference type="EMBL" id="QIZ77336.1"/>
    </source>
</evidence>
<dbReference type="CDD" id="cd02042">
    <property type="entry name" value="ParAB_family"/>
    <property type="match status" value="1"/>
</dbReference>
<keyword evidence="4" id="KW-1185">Reference proteome</keyword>
<evidence type="ECO:0000259" key="2">
    <source>
        <dbReference type="Pfam" id="PF13614"/>
    </source>
</evidence>
<name>A0A6H1UGJ6_9GAMM</name>
<dbReference type="Gene3D" id="3.40.50.300">
    <property type="entry name" value="P-loop containing nucleotide triphosphate hydrolases"/>
    <property type="match status" value="1"/>
</dbReference>
<dbReference type="SUPFAM" id="SSF52540">
    <property type="entry name" value="P-loop containing nucleoside triphosphate hydrolases"/>
    <property type="match status" value="1"/>
</dbReference>
<evidence type="ECO:0000313" key="4">
    <source>
        <dbReference type="Proteomes" id="UP000501602"/>
    </source>
</evidence>
<dbReference type="PANTHER" id="PTHR13696">
    <property type="entry name" value="P-LOOP CONTAINING NUCLEOSIDE TRIPHOSPHATE HYDROLASE"/>
    <property type="match status" value="1"/>
</dbReference>
<dbReference type="FunFam" id="3.40.50.300:FF:000285">
    <property type="entry name" value="Sporulation initiation inhibitor Soj"/>
    <property type="match status" value="1"/>
</dbReference>
<dbReference type="PANTHER" id="PTHR13696:SF69">
    <property type="entry name" value="PLASMID PARTITIONING PROTEIN-RELATED"/>
    <property type="match status" value="1"/>
</dbReference>
<dbReference type="RefSeq" id="WP_168660596.1">
    <property type="nucleotide sequence ID" value="NZ_CP051180.1"/>
</dbReference>
<reference evidence="3 4" key="1">
    <citation type="submission" date="2020-04" db="EMBL/GenBank/DDBJ databases">
        <title>Ferrimonas sp. S7 isolated from sea water.</title>
        <authorList>
            <person name="Bae S.S."/>
            <person name="Baek K."/>
        </authorList>
    </citation>
    <scope>NUCLEOTIDE SEQUENCE [LARGE SCALE GENOMIC DNA]</scope>
    <source>
        <strain evidence="3 4">S7</strain>
    </source>
</reference>